<evidence type="ECO:0000256" key="5">
    <source>
        <dbReference type="ARBA" id="ARBA00039938"/>
    </source>
</evidence>
<evidence type="ECO:0000256" key="2">
    <source>
        <dbReference type="ARBA" id="ARBA00011738"/>
    </source>
</evidence>
<dbReference type="GO" id="GO:0045892">
    <property type="term" value="P:negative regulation of DNA-templated transcription"/>
    <property type="evidence" value="ECO:0007669"/>
    <property type="project" value="UniProtKB-ARBA"/>
</dbReference>
<comment type="subcellular location">
    <subcellularLocation>
        <location evidence="1">Cytoplasm</location>
    </subcellularLocation>
</comment>
<proteinExistence type="predicted"/>
<dbReference type="InterPro" id="IPR003735">
    <property type="entry name" value="Metal_Tscrpt_repr"/>
</dbReference>
<dbReference type="GO" id="GO:0003677">
    <property type="term" value="F:DNA binding"/>
    <property type="evidence" value="ECO:0007669"/>
    <property type="project" value="InterPro"/>
</dbReference>
<comment type="caution">
    <text evidence="7">The sequence shown here is derived from an EMBL/GenBank/DDBJ whole genome shotgun (WGS) entry which is preliminary data.</text>
</comment>
<dbReference type="GO" id="GO:0046872">
    <property type="term" value="F:metal ion binding"/>
    <property type="evidence" value="ECO:0007669"/>
    <property type="project" value="UniProtKB-KW"/>
</dbReference>
<evidence type="ECO:0000256" key="3">
    <source>
        <dbReference type="ARBA" id="ARBA00022490"/>
    </source>
</evidence>
<organism evidence="7 8">
    <name type="scientific">Candidatus Wolfebacteria bacterium CG10_big_fil_rev_8_21_14_0_10_31_9</name>
    <dbReference type="NCBI Taxonomy" id="1975070"/>
    <lineage>
        <taxon>Bacteria</taxon>
        <taxon>Candidatus Wolfeibacteriota</taxon>
    </lineage>
</organism>
<evidence type="ECO:0000256" key="1">
    <source>
        <dbReference type="ARBA" id="ARBA00004496"/>
    </source>
</evidence>
<dbReference type="AlphaFoldDB" id="A0A2H0RBY2"/>
<reference evidence="7 8" key="1">
    <citation type="submission" date="2017-09" db="EMBL/GenBank/DDBJ databases">
        <title>Depth-based differentiation of microbial function through sediment-hosted aquifers and enrichment of novel symbionts in the deep terrestrial subsurface.</title>
        <authorList>
            <person name="Probst A.J."/>
            <person name="Ladd B."/>
            <person name="Jarett J.K."/>
            <person name="Geller-Mcgrath D.E."/>
            <person name="Sieber C.M."/>
            <person name="Emerson J.B."/>
            <person name="Anantharaman K."/>
            <person name="Thomas B.C."/>
            <person name="Malmstrom R."/>
            <person name="Stieglmeier M."/>
            <person name="Klingl A."/>
            <person name="Woyke T."/>
            <person name="Ryan C.M."/>
            <person name="Banfield J.F."/>
        </authorList>
    </citation>
    <scope>NUCLEOTIDE SEQUENCE [LARGE SCALE GENOMIC DNA]</scope>
    <source>
        <strain evidence="7">CG10_big_fil_rev_8_21_14_0_10_31_9</strain>
    </source>
</reference>
<name>A0A2H0RBY2_9BACT</name>
<sequence length="92" mass="10320">MKKQILTLPIKKTKSLKLAKQARGTLEAVINMIEQDKYCPEIIQQADSVIGLLKSTKKELLAGHLDTCALIQLKENKESAVKELLKIYNLSN</sequence>
<evidence type="ECO:0000256" key="6">
    <source>
        <dbReference type="ARBA" id="ARBA00041544"/>
    </source>
</evidence>
<evidence type="ECO:0000313" key="8">
    <source>
        <dbReference type="Proteomes" id="UP000231602"/>
    </source>
</evidence>
<keyword evidence="4" id="KW-0479">Metal-binding</keyword>
<dbReference type="PANTHER" id="PTHR33677">
    <property type="entry name" value="TRANSCRIPTIONAL REPRESSOR FRMR-RELATED"/>
    <property type="match status" value="1"/>
</dbReference>
<comment type="subunit">
    <text evidence="2">Homodimer.</text>
</comment>
<dbReference type="EMBL" id="PCXV01000034">
    <property type="protein sequence ID" value="PIR44018.1"/>
    <property type="molecule type" value="Genomic_DNA"/>
</dbReference>
<keyword evidence="3" id="KW-0963">Cytoplasm</keyword>
<dbReference type="Proteomes" id="UP000231602">
    <property type="component" value="Unassembled WGS sequence"/>
</dbReference>
<dbReference type="Pfam" id="PF02583">
    <property type="entry name" value="Trns_repr_metal"/>
    <property type="match status" value="1"/>
</dbReference>
<dbReference type="PANTHER" id="PTHR33677:SF4">
    <property type="entry name" value="COPPER-SENSING TRANSCRIPTIONAL REPRESSOR CSOR"/>
    <property type="match status" value="1"/>
</dbReference>
<protein>
    <recommendedName>
        <fullName evidence="5">Copper-sensing transcriptional repressor CsoR</fullName>
    </recommendedName>
    <alternativeName>
        <fullName evidence="6">Copper-sensitive operon repressor</fullName>
    </alternativeName>
</protein>
<evidence type="ECO:0000256" key="4">
    <source>
        <dbReference type="ARBA" id="ARBA00022723"/>
    </source>
</evidence>
<dbReference type="Gene3D" id="1.20.58.1000">
    <property type="entry name" value="Metal-sensitive repressor, helix protomer"/>
    <property type="match status" value="1"/>
</dbReference>
<evidence type="ECO:0000313" key="7">
    <source>
        <dbReference type="EMBL" id="PIR44018.1"/>
    </source>
</evidence>
<accession>A0A2H0RBY2</accession>
<dbReference type="GO" id="GO:0005737">
    <property type="term" value="C:cytoplasm"/>
    <property type="evidence" value="ECO:0007669"/>
    <property type="project" value="UniProtKB-SubCell"/>
</dbReference>
<dbReference type="InterPro" id="IPR038390">
    <property type="entry name" value="Metal_Tscrpt_repr_sf"/>
</dbReference>
<gene>
    <name evidence="7" type="ORF">COV23_02115</name>
</gene>